<dbReference type="GO" id="GO:0003700">
    <property type="term" value="F:DNA-binding transcription factor activity"/>
    <property type="evidence" value="ECO:0007669"/>
    <property type="project" value="InterPro"/>
</dbReference>
<keyword evidence="2" id="KW-0238">DNA-binding</keyword>
<dbReference type="Proteomes" id="UP000249808">
    <property type="component" value="Unassembled WGS sequence"/>
</dbReference>
<gene>
    <name evidence="5" type="ORF">BHU61_00635</name>
</gene>
<dbReference type="InterPro" id="IPR036390">
    <property type="entry name" value="WH_DNA-bd_sf"/>
</dbReference>
<organism evidence="5 6">
    <name type="scientific">Macrococcus epidermidis</name>
    <dbReference type="NCBI Taxonomy" id="1902580"/>
    <lineage>
        <taxon>Bacteria</taxon>
        <taxon>Bacillati</taxon>
        <taxon>Bacillota</taxon>
        <taxon>Bacilli</taxon>
        <taxon>Bacillales</taxon>
        <taxon>Staphylococcaceae</taxon>
        <taxon>Macrococcus</taxon>
    </lineage>
</organism>
<dbReference type="InterPro" id="IPR000524">
    <property type="entry name" value="Tscrpt_reg_HTH_GntR"/>
</dbReference>
<evidence type="ECO:0000256" key="3">
    <source>
        <dbReference type="ARBA" id="ARBA00023163"/>
    </source>
</evidence>
<evidence type="ECO:0000259" key="4">
    <source>
        <dbReference type="PROSITE" id="PS50949"/>
    </source>
</evidence>
<proteinExistence type="predicted"/>
<dbReference type="SMART" id="SM00866">
    <property type="entry name" value="UTRA"/>
    <property type="match status" value="1"/>
</dbReference>
<sequence>MNKYEIIAETIQQSIYDQKLEQGTKLPNVESLMKQHNVSKSTITKALDTLEKRGAIFQQRGSGIFVRRQRREGYVSLLTNRGFTADLKEFNITSEVLKLERMNADDEVKMNLHLEENEEVYYVERLRRIDNDILCIEVSYFPVKLVPYLNNEIAEGSIFNYLTDALKFNISFADIYMHIDELNDIDAKKLELKQGNPALFLEQVVYLATGEPFDFSKITYHYKHSKFFVQATNY</sequence>
<keyword evidence="6" id="KW-1185">Reference proteome</keyword>
<dbReference type="CDD" id="cd07377">
    <property type="entry name" value="WHTH_GntR"/>
    <property type="match status" value="1"/>
</dbReference>
<evidence type="ECO:0000313" key="5">
    <source>
        <dbReference type="EMBL" id="RAK45985.1"/>
    </source>
</evidence>
<dbReference type="InterPro" id="IPR028978">
    <property type="entry name" value="Chorismate_lyase_/UTRA_dom_sf"/>
</dbReference>
<dbReference type="PANTHER" id="PTHR44846">
    <property type="entry name" value="MANNOSYL-D-GLYCERATE TRANSPORT/METABOLISM SYSTEM REPRESSOR MNGR-RELATED"/>
    <property type="match status" value="1"/>
</dbReference>
<dbReference type="AlphaFoldDB" id="A0A327ZUV9"/>
<dbReference type="Gene3D" id="1.10.10.10">
    <property type="entry name" value="Winged helix-like DNA-binding domain superfamily/Winged helix DNA-binding domain"/>
    <property type="match status" value="1"/>
</dbReference>
<comment type="caution">
    <text evidence="5">The sequence shown here is derived from an EMBL/GenBank/DDBJ whole genome shotgun (WGS) entry which is preliminary data.</text>
</comment>
<dbReference type="SUPFAM" id="SSF46785">
    <property type="entry name" value="Winged helix' DNA-binding domain"/>
    <property type="match status" value="1"/>
</dbReference>
<dbReference type="Pfam" id="PF07702">
    <property type="entry name" value="UTRA"/>
    <property type="match status" value="1"/>
</dbReference>
<dbReference type="GO" id="GO:0045892">
    <property type="term" value="P:negative regulation of DNA-templated transcription"/>
    <property type="evidence" value="ECO:0007669"/>
    <property type="project" value="TreeGrafter"/>
</dbReference>
<evidence type="ECO:0000256" key="1">
    <source>
        <dbReference type="ARBA" id="ARBA00023015"/>
    </source>
</evidence>
<dbReference type="GO" id="GO:0003677">
    <property type="term" value="F:DNA binding"/>
    <property type="evidence" value="ECO:0007669"/>
    <property type="project" value="UniProtKB-KW"/>
</dbReference>
<dbReference type="InterPro" id="IPR036388">
    <property type="entry name" value="WH-like_DNA-bd_sf"/>
</dbReference>
<dbReference type="PANTHER" id="PTHR44846:SF4">
    <property type="entry name" value="HTH GNTR-TYPE DOMAIN-CONTAINING PROTEIN"/>
    <property type="match status" value="1"/>
</dbReference>
<dbReference type="SUPFAM" id="SSF64288">
    <property type="entry name" value="Chorismate lyase-like"/>
    <property type="match status" value="1"/>
</dbReference>
<feature type="domain" description="HTH gntR-type" evidence="4">
    <location>
        <begin position="1"/>
        <end position="69"/>
    </location>
</feature>
<accession>A0A327ZUV9</accession>
<name>A0A327ZUV9_9STAP</name>
<protein>
    <submittedName>
        <fullName evidence="5">GntR family transcriptional regulator</fullName>
    </submittedName>
</protein>
<dbReference type="InterPro" id="IPR011663">
    <property type="entry name" value="UTRA"/>
</dbReference>
<dbReference type="PROSITE" id="PS50949">
    <property type="entry name" value="HTH_GNTR"/>
    <property type="match status" value="1"/>
</dbReference>
<dbReference type="Pfam" id="PF00392">
    <property type="entry name" value="GntR"/>
    <property type="match status" value="1"/>
</dbReference>
<dbReference type="InterPro" id="IPR050679">
    <property type="entry name" value="Bact_HTH_transcr_reg"/>
</dbReference>
<evidence type="ECO:0000256" key="2">
    <source>
        <dbReference type="ARBA" id="ARBA00023125"/>
    </source>
</evidence>
<keyword evidence="3" id="KW-0804">Transcription</keyword>
<reference evidence="5 6" key="1">
    <citation type="journal article" date="2018" name="Front. Microbiol.">
        <title>Description and Comparative Genomics of Macrococcus caseolyticus subsp. hominis subsp. nov., Macrococcus goetzii sp. nov., Macrococcus epidermidis sp. nov., and Macrococcus bohemicus sp. nov., Novel Macrococci From Human Clinical Material With Virulence Potential and Suspected Uptake of Foreign DNA by Natural Transformation.</title>
        <authorList>
            <person name="Maslanova I."/>
            <person name="Wertheimer Z."/>
            <person name="Sedlacek I."/>
            <person name="Svec P."/>
            <person name="Indrakova A."/>
            <person name="Kovarovic V."/>
            <person name="Schumann P."/>
            <person name="Sproer C."/>
            <person name="Kralova S."/>
            <person name="Sedo O."/>
            <person name="Kristofova L."/>
            <person name="Vrbovska V."/>
            <person name="Fuzik T."/>
            <person name="Petras P."/>
            <person name="Zdrahal Z."/>
            <person name="Ruzickova V."/>
            <person name="Doskar J."/>
            <person name="Pantucek R."/>
        </authorList>
    </citation>
    <scope>NUCLEOTIDE SEQUENCE [LARGE SCALE GENOMIC DNA]</scope>
    <source>
        <strain evidence="5 6">01/688</strain>
    </source>
</reference>
<dbReference type="SMART" id="SM00345">
    <property type="entry name" value="HTH_GNTR"/>
    <property type="match status" value="1"/>
</dbReference>
<dbReference type="Gene3D" id="3.40.1410.10">
    <property type="entry name" value="Chorismate lyase-like"/>
    <property type="match status" value="1"/>
</dbReference>
<dbReference type="RefSeq" id="WP_111714163.1">
    <property type="nucleotide sequence ID" value="NZ_JBHSSR010000001.1"/>
</dbReference>
<keyword evidence="1" id="KW-0805">Transcription regulation</keyword>
<evidence type="ECO:0000313" key="6">
    <source>
        <dbReference type="Proteomes" id="UP000249808"/>
    </source>
</evidence>
<dbReference type="EMBL" id="PZJH01000001">
    <property type="protein sequence ID" value="RAK45985.1"/>
    <property type="molecule type" value="Genomic_DNA"/>
</dbReference>